<feature type="transmembrane region" description="Helical" evidence="15">
    <location>
        <begin position="63"/>
        <end position="86"/>
    </location>
</feature>
<evidence type="ECO:0000256" key="7">
    <source>
        <dbReference type="ARBA" id="ARBA00023136"/>
    </source>
</evidence>
<dbReference type="Pfam" id="PF00083">
    <property type="entry name" value="Sugar_tr"/>
    <property type="match status" value="1"/>
</dbReference>
<evidence type="ECO:0000256" key="2">
    <source>
        <dbReference type="ARBA" id="ARBA00010992"/>
    </source>
</evidence>
<evidence type="ECO:0000256" key="12">
    <source>
        <dbReference type="ARBA" id="ARBA00044668"/>
    </source>
</evidence>
<dbReference type="PROSITE" id="PS50850">
    <property type="entry name" value="MFS"/>
    <property type="match status" value="1"/>
</dbReference>
<evidence type="ECO:0000256" key="6">
    <source>
        <dbReference type="ARBA" id="ARBA00022989"/>
    </source>
</evidence>
<keyword evidence="6 15" id="KW-1133">Transmembrane helix</keyword>
<comment type="subcellular location">
    <subcellularLocation>
        <location evidence="1">Membrane</location>
        <topology evidence="1">Multi-pass membrane protein</topology>
    </subcellularLocation>
</comment>
<dbReference type="SUPFAM" id="SSF103473">
    <property type="entry name" value="MFS general substrate transporter"/>
    <property type="match status" value="1"/>
</dbReference>
<dbReference type="InterPro" id="IPR036259">
    <property type="entry name" value="MFS_trans_sf"/>
</dbReference>
<dbReference type="InterPro" id="IPR050814">
    <property type="entry name" value="Myo-inositol_Transporter"/>
</dbReference>
<dbReference type="Gene3D" id="1.20.1250.20">
    <property type="entry name" value="MFS general substrate transporter like domains"/>
    <property type="match status" value="1"/>
</dbReference>
<evidence type="ECO:0000256" key="3">
    <source>
        <dbReference type="ARBA" id="ARBA00011738"/>
    </source>
</evidence>
<keyword evidence="7 15" id="KW-0472">Membrane</keyword>
<evidence type="ECO:0000256" key="11">
    <source>
        <dbReference type="ARBA" id="ARBA00044662"/>
    </source>
</evidence>
<comment type="catalytic activity">
    <reaction evidence="9">
        <text>D-glucose(out) = D-glucose(in)</text>
        <dbReference type="Rhea" id="RHEA:60376"/>
        <dbReference type="ChEBI" id="CHEBI:4167"/>
    </reaction>
    <physiologicalReaction direction="left-to-right" evidence="9">
        <dbReference type="Rhea" id="RHEA:60377"/>
    </physiologicalReaction>
</comment>
<comment type="catalytic activity">
    <reaction evidence="12">
        <text>D-glucosamine(out) = D-glucosamine(in)</text>
        <dbReference type="Rhea" id="RHEA:78423"/>
        <dbReference type="ChEBI" id="CHEBI:58723"/>
    </reaction>
    <physiologicalReaction direction="left-to-right" evidence="12">
        <dbReference type="Rhea" id="RHEA:78424"/>
    </physiologicalReaction>
</comment>
<evidence type="ECO:0000256" key="10">
    <source>
        <dbReference type="ARBA" id="ARBA00044656"/>
    </source>
</evidence>
<evidence type="ECO:0000259" key="16">
    <source>
        <dbReference type="PROSITE" id="PS50850"/>
    </source>
</evidence>
<comment type="catalytic activity">
    <reaction evidence="10">
        <text>D-xylose(out) = D-xylose(in)</text>
        <dbReference type="Rhea" id="RHEA:78427"/>
        <dbReference type="ChEBI" id="CHEBI:53455"/>
    </reaction>
    <physiologicalReaction direction="left-to-right" evidence="10">
        <dbReference type="Rhea" id="RHEA:78428"/>
    </physiologicalReaction>
</comment>
<accession>F0WVK0</accession>
<keyword evidence="4" id="KW-0813">Transport</keyword>
<dbReference type="PANTHER" id="PTHR48020">
    <property type="entry name" value="PROTON MYO-INOSITOL COTRANSPORTER"/>
    <property type="match status" value="1"/>
</dbReference>
<feature type="domain" description="Major facilitator superfamily (MFS) profile" evidence="16">
    <location>
        <begin position="30"/>
        <end position="277"/>
    </location>
</feature>
<evidence type="ECO:0000256" key="4">
    <source>
        <dbReference type="ARBA" id="ARBA00022448"/>
    </source>
</evidence>
<reference evidence="17" key="1">
    <citation type="journal article" date="2011" name="PLoS Biol.">
        <title>Gene gain and loss during evolution of obligate parasitism in the white rust pathogen of Arabidopsis thaliana.</title>
        <authorList>
            <person name="Kemen E."/>
            <person name="Gardiner A."/>
            <person name="Schultz-Larsen T."/>
            <person name="Kemen A.C."/>
            <person name="Balmuth A.L."/>
            <person name="Robert-Seilaniantz A."/>
            <person name="Bailey K."/>
            <person name="Holub E."/>
            <person name="Studholme D.J."/>
            <person name="Maclean D."/>
            <person name="Jones J.D."/>
        </authorList>
    </citation>
    <scope>NUCLEOTIDE SEQUENCE</scope>
</reference>
<evidence type="ECO:0000256" key="14">
    <source>
        <dbReference type="ARBA" id="ARBA00044780"/>
    </source>
</evidence>
<feature type="transmembrane region" description="Helical" evidence="15">
    <location>
        <begin position="184"/>
        <end position="206"/>
    </location>
</feature>
<comment type="catalytic activity">
    <reaction evidence="13">
        <text>D-fructose(out) = D-fructose(in)</text>
        <dbReference type="Rhea" id="RHEA:60372"/>
        <dbReference type="ChEBI" id="CHEBI:37721"/>
    </reaction>
    <physiologicalReaction direction="left-to-right" evidence="13">
        <dbReference type="Rhea" id="RHEA:60373"/>
    </physiologicalReaction>
</comment>
<dbReference type="PROSITE" id="PS00217">
    <property type="entry name" value="SUGAR_TRANSPORT_2"/>
    <property type="match status" value="1"/>
</dbReference>
<evidence type="ECO:0000256" key="5">
    <source>
        <dbReference type="ARBA" id="ARBA00022692"/>
    </source>
</evidence>
<evidence type="ECO:0000256" key="15">
    <source>
        <dbReference type="SAM" id="Phobius"/>
    </source>
</evidence>
<feature type="transmembrane region" description="Helical" evidence="15">
    <location>
        <begin position="25"/>
        <end position="43"/>
    </location>
</feature>
<proteinExistence type="inferred from homology"/>
<dbReference type="HOGENOM" id="CLU_1006178_0_0_1"/>
<reference evidence="17" key="2">
    <citation type="submission" date="2011-02" db="EMBL/GenBank/DDBJ databases">
        <authorList>
            <person name="MacLean D."/>
        </authorList>
    </citation>
    <scope>NUCLEOTIDE SEQUENCE</scope>
</reference>
<dbReference type="AlphaFoldDB" id="F0WVK0"/>
<comment type="subunit">
    <text evidence="3">Homodimer.</text>
</comment>
<feature type="transmembrane region" description="Helical" evidence="15">
    <location>
        <begin position="156"/>
        <end position="178"/>
    </location>
</feature>
<feature type="transmembrane region" description="Helical" evidence="15">
    <location>
        <begin position="125"/>
        <end position="144"/>
    </location>
</feature>
<protein>
    <recommendedName>
        <fullName evidence="14">Hexose transporter 1</fullName>
    </recommendedName>
</protein>
<evidence type="ECO:0000256" key="8">
    <source>
        <dbReference type="ARBA" id="ARBA00044637"/>
    </source>
</evidence>
<evidence type="ECO:0000256" key="13">
    <source>
        <dbReference type="ARBA" id="ARBA00044710"/>
    </source>
</evidence>
<comment type="catalytic activity">
    <reaction evidence="8">
        <text>D-galactose(in) = D-galactose(out)</text>
        <dbReference type="Rhea" id="RHEA:34915"/>
        <dbReference type="ChEBI" id="CHEBI:4139"/>
    </reaction>
    <physiologicalReaction direction="right-to-left" evidence="8">
        <dbReference type="Rhea" id="RHEA:34917"/>
    </physiologicalReaction>
</comment>
<dbReference type="GO" id="GO:0022857">
    <property type="term" value="F:transmembrane transporter activity"/>
    <property type="evidence" value="ECO:0007669"/>
    <property type="project" value="InterPro"/>
</dbReference>
<comment type="catalytic activity">
    <reaction evidence="11">
        <text>D-mannose(out) = D-mannose(in)</text>
        <dbReference type="Rhea" id="RHEA:78391"/>
        <dbReference type="ChEBI" id="CHEBI:4208"/>
    </reaction>
    <physiologicalReaction direction="left-to-right" evidence="11">
        <dbReference type="Rhea" id="RHEA:78392"/>
    </physiologicalReaction>
</comment>
<sequence>MEGFHVPSTTLDELGIQSIKQEHSYYLLLLMICSTIGGFLFGYDTGVISGVLVLIKSPEVFGLSVFQSESVVSAAVFGAIVGASLSSCSNHVFGRRPAILLSSFLFTLGSLLMGVATTYEVILCGRFVVGLGLGFSSMTVPLYIAEISPANIRGRLVSLNTVLVTGGQFFACVLSALLSTKVSGWRYLLGMGAIPAGIQFCGFLMLPESPRFLITKKSQHAKAFAALVKIRGTEDVTEEFDEILNEVKKTTTICQVVVSGASLDEDQYFGPLSLVVY</sequence>
<name>F0WVK0_9STRA</name>
<evidence type="ECO:0000313" key="17">
    <source>
        <dbReference type="EMBL" id="CCA25442.1"/>
    </source>
</evidence>
<dbReference type="EMBL" id="FR824343">
    <property type="protein sequence ID" value="CCA25442.1"/>
    <property type="molecule type" value="Genomic_DNA"/>
</dbReference>
<dbReference type="GO" id="GO:0016020">
    <property type="term" value="C:membrane"/>
    <property type="evidence" value="ECO:0007669"/>
    <property type="project" value="UniProtKB-SubCell"/>
</dbReference>
<feature type="transmembrane region" description="Helical" evidence="15">
    <location>
        <begin position="98"/>
        <end position="119"/>
    </location>
</feature>
<evidence type="ECO:0000256" key="1">
    <source>
        <dbReference type="ARBA" id="ARBA00004141"/>
    </source>
</evidence>
<evidence type="ECO:0000256" key="9">
    <source>
        <dbReference type="ARBA" id="ARBA00044648"/>
    </source>
</evidence>
<dbReference type="InterPro" id="IPR020846">
    <property type="entry name" value="MFS_dom"/>
</dbReference>
<comment type="similarity">
    <text evidence="2">Belongs to the major facilitator superfamily. Sugar transporter (TC 2.A.1.1) family.</text>
</comment>
<keyword evidence="5 15" id="KW-0812">Transmembrane</keyword>
<organism evidence="17">
    <name type="scientific">Albugo laibachii Nc14</name>
    <dbReference type="NCBI Taxonomy" id="890382"/>
    <lineage>
        <taxon>Eukaryota</taxon>
        <taxon>Sar</taxon>
        <taxon>Stramenopiles</taxon>
        <taxon>Oomycota</taxon>
        <taxon>Peronosporomycetes</taxon>
        <taxon>Albuginales</taxon>
        <taxon>Albuginaceae</taxon>
        <taxon>Albugo</taxon>
    </lineage>
</organism>
<dbReference type="PRINTS" id="PR00171">
    <property type="entry name" value="SUGRTRNSPORT"/>
</dbReference>
<dbReference type="InterPro" id="IPR005829">
    <property type="entry name" value="Sugar_transporter_CS"/>
</dbReference>
<dbReference type="InterPro" id="IPR003663">
    <property type="entry name" value="Sugar/inositol_transpt"/>
</dbReference>
<dbReference type="InterPro" id="IPR005828">
    <property type="entry name" value="MFS_sugar_transport-like"/>
</dbReference>
<dbReference type="PANTHER" id="PTHR48020:SF12">
    <property type="entry name" value="PROTON MYO-INOSITOL COTRANSPORTER"/>
    <property type="match status" value="1"/>
</dbReference>
<gene>
    <name evidence="17" type="primary">AlNc14C298G10335</name>
    <name evidence="17" type="ORF">ALNC14_115860</name>
</gene>